<accession>G9L2H7</accession>
<feature type="non-terminal residue" evidence="2">
    <location>
        <position position="124"/>
    </location>
</feature>
<feature type="region of interest" description="Disordered" evidence="1">
    <location>
        <begin position="1"/>
        <end position="95"/>
    </location>
</feature>
<sequence length="124" mass="13035">AARAKRPSPSPLPGLHSSGVIAPVPESPNHAPSKGISPILGEGPGSEEVRRQGGAHDPRVKTTITTTALPPSVPLKQYPKGDVPQRPPRINCTHWTPSSAKRAALATHDLNGHEEASIREAFPS</sequence>
<dbReference type="EMBL" id="JP022758">
    <property type="protein sequence ID" value="AES11356.1"/>
    <property type="molecule type" value="mRNA"/>
</dbReference>
<proteinExistence type="evidence at transcript level"/>
<feature type="non-terminal residue" evidence="2">
    <location>
        <position position="1"/>
    </location>
</feature>
<protein>
    <submittedName>
        <fullName evidence="2">Uncharacterized protein</fullName>
    </submittedName>
</protein>
<reference evidence="2" key="1">
    <citation type="journal article" date="2013" name="J. Virol.">
        <title>Sequencing, annotation, and characterization of the influenza ferret infectome.</title>
        <authorList>
            <person name="Leon A.J."/>
            <person name="Banner D."/>
            <person name="Xu L."/>
            <person name="Ran L."/>
            <person name="Peng Z."/>
            <person name="Yi K."/>
            <person name="Chen C."/>
            <person name="Xu F."/>
            <person name="Huang J."/>
            <person name="Zhao Z."/>
            <person name="Lin Z."/>
            <person name="Huang S.H."/>
            <person name="Fang Y."/>
            <person name="Kelvin A.A."/>
            <person name="Ross T.M."/>
            <person name="Farooqui A."/>
            <person name="Kelvin D.J."/>
        </authorList>
    </citation>
    <scope>NUCLEOTIDE SEQUENCE</scope>
    <source>
        <tissue evidence="2">Lungs</tissue>
    </source>
</reference>
<feature type="compositionally biased region" description="Basic and acidic residues" evidence="1">
    <location>
        <begin position="47"/>
        <end position="60"/>
    </location>
</feature>
<evidence type="ECO:0000313" key="2">
    <source>
        <dbReference type="EMBL" id="AES11356.1"/>
    </source>
</evidence>
<organism evidence="2">
    <name type="scientific">Mustela putorius furo</name>
    <name type="common">European domestic ferret</name>
    <name type="synonym">Mustela furo</name>
    <dbReference type="NCBI Taxonomy" id="9669"/>
    <lineage>
        <taxon>Eukaryota</taxon>
        <taxon>Metazoa</taxon>
        <taxon>Chordata</taxon>
        <taxon>Craniata</taxon>
        <taxon>Vertebrata</taxon>
        <taxon>Euteleostomi</taxon>
        <taxon>Mammalia</taxon>
        <taxon>Eutheria</taxon>
        <taxon>Laurasiatheria</taxon>
        <taxon>Carnivora</taxon>
        <taxon>Caniformia</taxon>
        <taxon>Musteloidea</taxon>
        <taxon>Mustelidae</taxon>
        <taxon>Mustelinae</taxon>
        <taxon>Mustela</taxon>
    </lineage>
</organism>
<dbReference type="AlphaFoldDB" id="G9L2H7"/>
<evidence type="ECO:0000256" key="1">
    <source>
        <dbReference type="SAM" id="MobiDB-lite"/>
    </source>
</evidence>
<name>G9L2H7_MUSPF</name>